<name>A0A3L6RRR7_PANMI</name>
<dbReference type="GO" id="GO:0005829">
    <property type="term" value="C:cytosol"/>
    <property type="evidence" value="ECO:0007669"/>
    <property type="project" value="TreeGrafter"/>
</dbReference>
<feature type="region of interest" description="Disordered" evidence="1">
    <location>
        <begin position="38"/>
        <end position="341"/>
    </location>
</feature>
<evidence type="ECO:0000313" key="2">
    <source>
        <dbReference type="EMBL" id="RLN08516.1"/>
    </source>
</evidence>
<organism evidence="2 3">
    <name type="scientific">Panicum miliaceum</name>
    <name type="common">Proso millet</name>
    <name type="synonym">Broomcorn millet</name>
    <dbReference type="NCBI Taxonomy" id="4540"/>
    <lineage>
        <taxon>Eukaryota</taxon>
        <taxon>Viridiplantae</taxon>
        <taxon>Streptophyta</taxon>
        <taxon>Embryophyta</taxon>
        <taxon>Tracheophyta</taxon>
        <taxon>Spermatophyta</taxon>
        <taxon>Magnoliopsida</taxon>
        <taxon>Liliopsida</taxon>
        <taxon>Poales</taxon>
        <taxon>Poaceae</taxon>
        <taxon>PACMAD clade</taxon>
        <taxon>Panicoideae</taxon>
        <taxon>Panicodae</taxon>
        <taxon>Paniceae</taxon>
        <taxon>Panicinae</taxon>
        <taxon>Panicum</taxon>
        <taxon>Panicum sect. Panicum</taxon>
    </lineage>
</organism>
<keyword evidence="3" id="KW-1185">Reference proteome</keyword>
<feature type="compositionally biased region" description="Basic and acidic residues" evidence="1">
    <location>
        <begin position="284"/>
        <end position="305"/>
    </location>
</feature>
<feature type="compositionally biased region" description="Low complexity" evidence="1">
    <location>
        <begin position="163"/>
        <end position="172"/>
    </location>
</feature>
<feature type="compositionally biased region" description="Low complexity" evidence="1">
    <location>
        <begin position="271"/>
        <end position="283"/>
    </location>
</feature>
<evidence type="ECO:0000313" key="3">
    <source>
        <dbReference type="Proteomes" id="UP000275267"/>
    </source>
</evidence>
<feature type="compositionally biased region" description="Basic and acidic residues" evidence="1">
    <location>
        <begin position="192"/>
        <end position="228"/>
    </location>
</feature>
<dbReference type="GO" id="GO:0009631">
    <property type="term" value="P:cold acclimation"/>
    <property type="evidence" value="ECO:0007669"/>
    <property type="project" value="TreeGrafter"/>
</dbReference>
<evidence type="ECO:0000256" key="1">
    <source>
        <dbReference type="SAM" id="MobiDB-lite"/>
    </source>
</evidence>
<proteinExistence type="predicted"/>
<reference evidence="3" key="1">
    <citation type="journal article" date="2019" name="Nat. Commun.">
        <title>The genome of broomcorn millet.</title>
        <authorList>
            <person name="Zou C."/>
            <person name="Miki D."/>
            <person name="Li D."/>
            <person name="Tang Q."/>
            <person name="Xiao L."/>
            <person name="Rajput S."/>
            <person name="Deng P."/>
            <person name="Jia W."/>
            <person name="Huang R."/>
            <person name="Zhang M."/>
            <person name="Sun Y."/>
            <person name="Hu J."/>
            <person name="Fu X."/>
            <person name="Schnable P.S."/>
            <person name="Li F."/>
            <person name="Zhang H."/>
            <person name="Feng B."/>
            <person name="Zhu X."/>
            <person name="Liu R."/>
            <person name="Schnable J.C."/>
            <person name="Zhu J.-K."/>
            <person name="Zhang H."/>
        </authorList>
    </citation>
    <scope>NUCLEOTIDE SEQUENCE [LARGE SCALE GENOMIC DNA]</scope>
</reference>
<feature type="compositionally biased region" description="Low complexity" evidence="1">
    <location>
        <begin position="229"/>
        <end position="242"/>
    </location>
</feature>
<gene>
    <name evidence="2" type="ORF">C2845_PM11G18950</name>
</gene>
<dbReference type="PANTHER" id="PTHR47877">
    <property type="entry name" value="LATE EMBRYOGENESIS ABUNDANT DOMAIN-CONTAINING PROTEIN / LEA DOMAIN-CONTAINING PROTEIN"/>
    <property type="match status" value="1"/>
</dbReference>
<comment type="caution">
    <text evidence="2">The sequence shown here is derived from an EMBL/GenBank/DDBJ whole genome shotgun (WGS) entry which is preliminary data.</text>
</comment>
<feature type="compositionally biased region" description="Low complexity" evidence="1">
    <location>
        <begin position="96"/>
        <end position="113"/>
    </location>
</feature>
<dbReference type="OrthoDB" id="1907061at2759"/>
<feature type="compositionally biased region" description="Polar residues" evidence="1">
    <location>
        <begin position="114"/>
        <end position="130"/>
    </location>
</feature>
<dbReference type="Proteomes" id="UP000275267">
    <property type="component" value="Unassembled WGS sequence"/>
</dbReference>
<feature type="compositionally biased region" description="Polar residues" evidence="1">
    <location>
        <begin position="40"/>
        <end position="52"/>
    </location>
</feature>
<dbReference type="AlphaFoldDB" id="A0A3L6RRR7"/>
<dbReference type="PANTHER" id="PTHR47877:SF3">
    <property type="entry name" value="LATE EMBRYOGENESIS ABUNDANT DOMAIN-CONTAINING PROTEIN _ LEA DOMAIN-CONTAINING PROTEIN"/>
    <property type="match status" value="1"/>
</dbReference>
<dbReference type="STRING" id="4540.A0A3L6RRR7"/>
<sequence>MPIHHQAASHVQSNTATHAPLLALDAPYCAFAGKLDRPMASQQQPRKQATTKGQEEGGQGQAMNLEEIGKYRAEAQQRSADAIRAAEERFNKANNQQPRGAAAVAQAPGATVVSSYQETTKQPAATQQGESPGAHGTDAQQWLAQTAADARERCNKAMGTSPAAHALAGGAAPHDHGKEEQEGGGQARAHLTRQEEMGRPDAEAARAAVEKHDRGGAAEGQGVKDKATRAAGATADHAAAKGAEAKDAGARGAHAAAGKAREAEEPGHVTAAGAEDSASQAADKASRGDTASHAEDKAAEVKDRASFTGKAAGGGVTTKAKVRAAPVVQPPDGSAVMQGAAGEEEGGTTIVGDVLEAVGATVVGLAQHAKGLVAGEEELVPVEREEGKVAGGTKEEKRKTA</sequence>
<accession>A0A3L6RRR7</accession>
<dbReference type="EMBL" id="PQIB02000007">
    <property type="protein sequence ID" value="RLN08516.1"/>
    <property type="molecule type" value="Genomic_DNA"/>
</dbReference>
<protein>
    <submittedName>
        <fullName evidence="2">Embryonic protein DC-8-like</fullName>
    </submittedName>
</protein>